<accession>A0A8H7S3N3</accession>
<dbReference type="PROSITE" id="PS50021">
    <property type="entry name" value="CH"/>
    <property type="match status" value="1"/>
</dbReference>
<evidence type="ECO:0000313" key="2">
    <source>
        <dbReference type="EMBL" id="KAG2220936.1"/>
    </source>
</evidence>
<name>A0A8H7S3N3_9FUNG</name>
<organism evidence="2 3">
    <name type="scientific">Circinella minor</name>
    <dbReference type="NCBI Taxonomy" id="1195481"/>
    <lineage>
        <taxon>Eukaryota</taxon>
        <taxon>Fungi</taxon>
        <taxon>Fungi incertae sedis</taxon>
        <taxon>Mucoromycota</taxon>
        <taxon>Mucoromycotina</taxon>
        <taxon>Mucoromycetes</taxon>
        <taxon>Mucorales</taxon>
        <taxon>Lichtheimiaceae</taxon>
        <taxon>Circinella</taxon>
    </lineage>
</organism>
<feature type="domain" description="Calponin-homology (CH)" evidence="1">
    <location>
        <begin position="21"/>
        <end position="108"/>
    </location>
</feature>
<dbReference type="InterPro" id="IPR001715">
    <property type="entry name" value="CH_dom"/>
</dbReference>
<dbReference type="GO" id="GO:0007015">
    <property type="term" value="P:actin filament organization"/>
    <property type="evidence" value="ECO:0007669"/>
    <property type="project" value="TreeGrafter"/>
</dbReference>
<dbReference type="Proteomes" id="UP000646827">
    <property type="component" value="Unassembled WGS sequence"/>
</dbReference>
<comment type="caution">
    <text evidence="2">The sequence shown here is derived from an EMBL/GenBank/DDBJ whole genome shotgun (WGS) entry which is preliminary data.</text>
</comment>
<sequence length="108" mass="12426">MAPLYGIDREIHRKIQSKYSIELEQEAREWIESVIGEPLPSDDFHESLKDGVILCNTYDYLSLRMIGKFVPGEGKYKDSKIPFMQMENISKFLSGAERLGVPTLNFII</sequence>
<evidence type="ECO:0000259" key="1">
    <source>
        <dbReference type="PROSITE" id="PS50021"/>
    </source>
</evidence>
<reference evidence="2 3" key="1">
    <citation type="submission" date="2020-12" db="EMBL/GenBank/DDBJ databases">
        <title>Metabolic potential, ecology and presence of endohyphal bacteria is reflected in genomic diversity of Mucoromycotina.</title>
        <authorList>
            <person name="Muszewska A."/>
            <person name="Okrasinska A."/>
            <person name="Steczkiewicz K."/>
            <person name="Drgas O."/>
            <person name="Orlowska M."/>
            <person name="Perlinska-Lenart U."/>
            <person name="Aleksandrzak-Piekarczyk T."/>
            <person name="Szatraj K."/>
            <person name="Zielenkiewicz U."/>
            <person name="Pilsyk S."/>
            <person name="Malc E."/>
            <person name="Mieczkowski P."/>
            <person name="Kruszewska J.S."/>
            <person name="Biernat P."/>
            <person name="Pawlowska J."/>
        </authorList>
    </citation>
    <scope>NUCLEOTIDE SEQUENCE [LARGE SCALE GENOMIC DNA]</scope>
    <source>
        <strain evidence="2 3">CBS 142.35</strain>
    </source>
</reference>
<gene>
    <name evidence="2" type="ORF">INT45_010689</name>
</gene>
<dbReference type="PANTHER" id="PTHR47385">
    <property type="entry name" value="CALPONIN"/>
    <property type="match status" value="1"/>
</dbReference>
<dbReference type="AlphaFoldDB" id="A0A8H7S3N3"/>
<dbReference type="InterPro" id="IPR036872">
    <property type="entry name" value="CH_dom_sf"/>
</dbReference>
<keyword evidence="3" id="KW-1185">Reference proteome</keyword>
<dbReference type="EMBL" id="JAEPRB010000124">
    <property type="protein sequence ID" value="KAG2220936.1"/>
    <property type="molecule type" value="Genomic_DNA"/>
</dbReference>
<dbReference type="PANTHER" id="PTHR47385:SF14">
    <property type="entry name" value="TRANSGELIN"/>
    <property type="match status" value="1"/>
</dbReference>
<dbReference type="OrthoDB" id="21595at2759"/>
<dbReference type="SUPFAM" id="SSF47576">
    <property type="entry name" value="Calponin-homology domain, CH-domain"/>
    <property type="match status" value="1"/>
</dbReference>
<dbReference type="Pfam" id="PF00307">
    <property type="entry name" value="CH"/>
    <property type="match status" value="1"/>
</dbReference>
<dbReference type="GO" id="GO:0051015">
    <property type="term" value="F:actin filament binding"/>
    <property type="evidence" value="ECO:0007669"/>
    <property type="project" value="TreeGrafter"/>
</dbReference>
<proteinExistence type="predicted"/>
<dbReference type="GO" id="GO:0015629">
    <property type="term" value="C:actin cytoskeleton"/>
    <property type="evidence" value="ECO:0007669"/>
    <property type="project" value="TreeGrafter"/>
</dbReference>
<dbReference type="Gene3D" id="1.10.418.10">
    <property type="entry name" value="Calponin-like domain"/>
    <property type="match status" value="1"/>
</dbReference>
<protein>
    <recommendedName>
        <fullName evidence="1">Calponin-homology (CH) domain-containing protein</fullName>
    </recommendedName>
</protein>
<evidence type="ECO:0000313" key="3">
    <source>
        <dbReference type="Proteomes" id="UP000646827"/>
    </source>
</evidence>
<dbReference type="InterPro" id="IPR050606">
    <property type="entry name" value="Calponin-like"/>
</dbReference>